<feature type="domain" description="Tail spike" evidence="3">
    <location>
        <begin position="159"/>
        <end position="345"/>
    </location>
</feature>
<feature type="coiled-coil region" evidence="1">
    <location>
        <begin position="462"/>
        <end position="507"/>
    </location>
</feature>
<feature type="region of interest" description="Disordered" evidence="2">
    <location>
        <begin position="568"/>
        <end position="613"/>
    </location>
</feature>
<dbReference type="InterPro" id="IPR007119">
    <property type="entry name" value="Phage_tail_spike_N"/>
</dbReference>
<feature type="compositionally biased region" description="Acidic residues" evidence="2">
    <location>
        <begin position="582"/>
        <end position="613"/>
    </location>
</feature>
<organism evidence="4">
    <name type="scientific">Siphoviridae sp. ctLmu1</name>
    <dbReference type="NCBI Taxonomy" id="2826253"/>
    <lineage>
        <taxon>Viruses</taxon>
        <taxon>Duplodnaviria</taxon>
        <taxon>Heunggongvirae</taxon>
        <taxon>Uroviricota</taxon>
        <taxon>Caudoviricetes</taxon>
    </lineage>
</organism>
<dbReference type="EMBL" id="BK015164">
    <property type="protein sequence ID" value="DAD93629.1"/>
    <property type="molecule type" value="Genomic_DNA"/>
</dbReference>
<name>A0A8S5NFL9_9CAUD</name>
<dbReference type="InterPro" id="IPR010572">
    <property type="entry name" value="Tail_dom"/>
</dbReference>
<evidence type="ECO:0000256" key="2">
    <source>
        <dbReference type="SAM" id="MobiDB-lite"/>
    </source>
</evidence>
<protein>
    <submittedName>
        <fullName evidence="4">Tail protein</fullName>
    </submittedName>
</protein>
<keyword evidence="1" id="KW-0175">Coiled coil</keyword>
<sequence length="613" mass="68414">MRPVIPCLYDSKEMKFTHNGIGKLADTQSCTVTEKRNGSYELKLVCPADGIHAEMLEEGNIILAKPSDTMQSQPFRIYKITTPIDGKLEVQARHISYQLNFITVSPFSVTGCIGAMQGLKSHAASDCPFDVWTDVDSSATFTLGVPSSFRNCLGGMDASVLDTFDGEFEWDRYLVKFHKARGADHNVHITYGKNLTDFKMEKSIENTITGVHPYWADSETQEVMELPEKVVLMSKKFVPYQKITVLDCTSDFQEKPTEDALREFAQNYIDTTDLIEPEIDIKIDFVQLWNTPGYEDIVEAERVSLCDTVHVYISKLGIEVSSKVTETEYDSLLERYNSITLSNSTVSSRNSSLTGSLNSIRNTATIAYDTAIRAETAVGEQVGGITASIIYDGTLFAALFGLHYKNETDSKGNTVRYAFNARALSQSTVAWKNSSAGLFVSTDGGKTWGYGWESDDTADKTAILLEQTLKELDDRYKKATELSEDLLKELDERYKTATAISAELQKTLDQRYETAKKLSKELYEELDKRYGTGNTGIPVSETTPEAPAVDTLWVDKKNLRLKLWDGEQWQTVGYEPEKPDPEPTDPEPTEPTEPEIPDTEDKEEGDTEEGGGA</sequence>
<evidence type="ECO:0000313" key="4">
    <source>
        <dbReference type="EMBL" id="DAD93629.1"/>
    </source>
</evidence>
<accession>A0A8S5NFL9</accession>
<reference evidence="4" key="1">
    <citation type="journal article" date="2021" name="Proc. Natl. Acad. Sci. U.S.A.">
        <title>A Catalog of Tens of Thousands of Viruses from Human Metagenomes Reveals Hidden Associations with Chronic Diseases.</title>
        <authorList>
            <person name="Tisza M.J."/>
            <person name="Buck C.B."/>
        </authorList>
    </citation>
    <scope>NUCLEOTIDE SEQUENCE</scope>
    <source>
        <strain evidence="4">CtLmu1</strain>
    </source>
</reference>
<evidence type="ECO:0000259" key="3">
    <source>
        <dbReference type="Pfam" id="PF06605"/>
    </source>
</evidence>
<evidence type="ECO:0000256" key="1">
    <source>
        <dbReference type="SAM" id="Coils"/>
    </source>
</evidence>
<dbReference type="NCBIfam" id="TIGR01665">
    <property type="entry name" value="put_anti_recept"/>
    <property type="match status" value="1"/>
</dbReference>
<dbReference type="Pfam" id="PF06605">
    <property type="entry name" value="Prophage_tail"/>
    <property type="match status" value="1"/>
</dbReference>
<proteinExistence type="predicted"/>